<sequence>MTIINFKIPYKKTILTLLEENPELYRAFRWTIVYGLATQKHIKDYIIKNYEENRVAFFQSYKESDFGSKSHDFSFFTSETHDMIIKTAGILAWAEKNNQYSLVLSMIQKGYKVSWNYVKRTKEINVINFDAELRSSKSKPLTEDEIRMRIAMGYSFVLRETRIVFFMEKT</sequence>
<protein>
    <submittedName>
        <fullName evidence="1">Uncharacterized protein</fullName>
    </submittedName>
</protein>
<proteinExistence type="predicted"/>
<organism evidence="1 2">
    <name type="scientific">Cytobacillus mangrovibacter</name>
    <dbReference type="NCBI Taxonomy" id="3299024"/>
    <lineage>
        <taxon>Bacteria</taxon>
        <taxon>Bacillati</taxon>
        <taxon>Bacillota</taxon>
        <taxon>Bacilli</taxon>
        <taxon>Bacillales</taxon>
        <taxon>Bacillaceae</taxon>
        <taxon>Cytobacillus</taxon>
    </lineage>
</organism>
<evidence type="ECO:0000313" key="2">
    <source>
        <dbReference type="Proteomes" id="UP001601058"/>
    </source>
</evidence>
<name>A0ABW6K249_9BACI</name>
<accession>A0ABW6K249</accession>
<dbReference type="EMBL" id="JBIACJ010000012">
    <property type="protein sequence ID" value="MFE8698249.1"/>
    <property type="molecule type" value="Genomic_DNA"/>
</dbReference>
<dbReference type="RefSeq" id="WP_389222463.1">
    <property type="nucleotide sequence ID" value="NZ_JBIACJ010000012.1"/>
</dbReference>
<keyword evidence="2" id="KW-1185">Reference proteome</keyword>
<reference evidence="1 2" key="1">
    <citation type="submission" date="2024-08" db="EMBL/GenBank/DDBJ databases">
        <title>Two novel Cytobacillus novel species.</title>
        <authorList>
            <person name="Liu G."/>
        </authorList>
    </citation>
    <scope>NUCLEOTIDE SEQUENCE [LARGE SCALE GENOMIC DNA]</scope>
    <source>
        <strain evidence="1 2">FJAT-53684</strain>
    </source>
</reference>
<evidence type="ECO:0000313" key="1">
    <source>
        <dbReference type="EMBL" id="MFE8698249.1"/>
    </source>
</evidence>
<comment type="caution">
    <text evidence="1">The sequence shown here is derived from an EMBL/GenBank/DDBJ whole genome shotgun (WGS) entry which is preliminary data.</text>
</comment>
<dbReference type="Proteomes" id="UP001601058">
    <property type="component" value="Unassembled WGS sequence"/>
</dbReference>
<gene>
    <name evidence="1" type="ORF">ACFYKT_18155</name>
</gene>